<dbReference type="Proteomes" id="UP001501444">
    <property type="component" value="Unassembled WGS sequence"/>
</dbReference>
<sequence length="154" mass="16791">MSGETTALARRFKVDIDTNWPATPPVWNPLLGITDFKPGVAPTLQDASDYDNDGWVGQEKTQQAWTATATYLRKKNQAGQFPVAQEYLRAAEDQFGDEARAHIRWYDRDGGDEAYEGYGIVGLERANSGVTDLDAVTATITGDGARTPIANPLA</sequence>
<protein>
    <submittedName>
        <fullName evidence="1">Uncharacterized protein</fullName>
    </submittedName>
</protein>
<dbReference type="RefSeq" id="WP_344610378.1">
    <property type="nucleotide sequence ID" value="NZ_BAAARV010000004.1"/>
</dbReference>
<proteinExistence type="predicted"/>
<name>A0ABP5SCT9_9ACTN</name>
<comment type="caution">
    <text evidence="1">The sequence shown here is derived from an EMBL/GenBank/DDBJ whole genome shotgun (WGS) entry which is preliminary data.</text>
</comment>
<organism evidence="1 2">
    <name type="scientific">Dactylosporangium salmoneum</name>
    <dbReference type="NCBI Taxonomy" id="53361"/>
    <lineage>
        <taxon>Bacteria</taxon>
        <taxon>Bacillati</taxon>
        <taxon>Actinomycetota</taxon>
        <taxon>Actinomycetes</taxon>
        <taxon>Micromonosporales</taxon>
        <taxon>Micromonosporaceae</taxon>
        <taxon>Dactylosporangium</taxon>
    </lineage>
</organism>
<dbReference type="NCBIfam" id="NF047353">
    <property type="entry name" value="tube_lmo2291"/>
    <property type="match status" value="1"/>
</dbReference>
<accession>A0ABP5SCT9</accession>
<reference evidence="2" key="1">
    <citation type="journal article" date="2019" name="Int. J. Syst. Evol. Microbiol.">
        <title>The Global Catalogue of Microorganisms (GCM) 10K type strain sequencing project: providing services to taxonomists for standard genome sequencing and annotation.</title>
        <authorList>
            <consortium name="The Broad Institute Genomics Platform"/>
            <consortium name="The Broad Institute Genome Sequencing Center for Infectious Disease"/>
            <person name="Wu L."/>
            <person name="Ma J."/>
        </authorList>
    </citation>
    <scope>NUCLEOTIDE SEQUENCE [LARGE SCALE GENOMIC DNA]</scope>
    <source>
        <strain evidence="2">JCM 3272</strain>
    </source>
</reference>
<dbReference type="EMBL" id="BAAARV010000004">
    <property type="protein sequence ID" value="GAA2327552.1"/>
    <property type="molecule type" value="Genomic_DNA"/>
</dbReference>
<evidence type="ECO:0000313" key="2">
    <source>
        <dbReference type="Proteomes" id="UP001501444"/>
    </source>
</evidence>
<evidence type="ECO:0000313" key="1">
    <source>
        <dbReference type="EMBL" id="GAA2327552.1"/>
    </source>
</evidence>
<gene>
    <name evidence="1" type="ORF">GCM10010170_003390</name>
</gene>
<keyword evidence="2" id="KW-1185">Reference proteome</keyword>